<dbReference type="RefSeq" id="WP_072161779.1">
    <property type="nucleotide sequence ID" value="NZ_CAWMRL010000002.1"/>
</dbReference>
<gene>
    <name evidence="3" type="ORF">F0L16_07150</name>
</gene>
<keyword evidence="1" id="KW-0472">Membrane</keyword>
<feature type="transmembrane region" description="Helical" evidence="1">
    <location>
        <begin position="22"/>
        <end position="44"/>
    </location>
</feature>
<evidence type="ECO:0000256" key="1">
    <source>
        <dbReference type="SAM" id="Phobius"/>
    </source>
</evidence>
<comment type="caution">
    <text evidence="3">The sequence shown here is derived from an EMBL/GenBank/DDBJ whole genome shotgun (WGS) entry which is preliminary data.</text>
</comment>
<name>A0A5B0X2I5_9GAMM</name>
<keyword evidence="1" id="KW-0812">Transmembrane</keyword>
<dbReference type="InterPro" id="IPR036938">
    <property type="entry name" value="PAP2/HPO_sf"/>
</dbReference>
<evidence type="ECO:0000259" key="2">
    <source>
        <dbReference type="Pfam" id="PF01569"/>
    </source>
</evidence>
<dbReference type="Gene3D" id="1.20.144.10">
    <property type="entry name" value="Phosphatidic acid phosphatase type 2/haloperoxidase"/>
    <property type="match status" value="1"/>
</dbReference>
<organism evidence="3 4">
    <name type="scientific">Photorhabdus heterorhabditis</name>
    <dbReference type="NCBI Taxonomy" id="880156"/>
    <lineage>
        <taxon>Bacteria</taxon>
        <taxon>Pseudomonadati</taxon>
        <taxon>Pseudomonadota</taxon>
        <taxon>Gammaproteobacteria</taxon>
        <taxon>Enterobacterales</taxon>
        <taxon>Morganellaceae</taxon>
        <taxon>Photorhabdus</taxon>
    </lineage>
</organism>
<dbReference type="OrthoDB" id="5586741at2"/>
<dbReference type="InterPro" id="IPR000326">
    <property type="entry name" value="PAP2/HPO"/>
</dbReference>
<proteinExistence type="predicted"/>
<feature type="domain" description="Phosphatidic acid phosphatase type 2/haloperoxidase" evidence="2">
    <location>
        <begin position="10"/>
        <end position="70"/>
    </location>
</feature>
<protein>
    <submittedName>
        <fullName evidence="3">Phosphatase PAP2 family protein</fullName>
    </submittedName>
</protein>
<keyword evidence="1" id="KW-1133">Transmembrane helix</keyword>
<feature type="transmembrane region" description="Helical" evidence="1">
    <location>
        <begin position="50"/>
        <end position="68"/>
    </location>
</feature>
<dbReference type="AlphaFoldDB" id="A0A5B0X2I5"/>
<evidence type="ECO:0000313" key="4">
    <source>
        <dbReference type="Proteomes" id="UP000322184"/>
    </source>
</evidence>
<dbReference type="Pfam" id="PF01569">
    <property type="entry name" value="PAP2"/>
    <property type="match status" value="1"/>
</dbReference>
<accession>A0A5B0X2I5</accession>
<dbReference type="Proteomes" id="UP000322184">
    <property type="component" value="Unassembled WGS sequence"/>
</dbReference>
<evidence type="ECO:0000313" key="3">
    <source>
        <dbReference type="EMBL" id="KAA1193584.1"/>
    </source>
</evidence>
<dbReference type="EMBL" id="VTUW01000009">
    <property type="protein sequence ID" value="KAA1193584.1"/>
    <property type="molecule type" value="Genomic_DNA"/>
</dbReference>
<dbReference type="SUPFAM" id="SSF48317">
    <property type="entry name" value="Acid phosphatase/Vanadium-dependent haloperoxidase"/>
    <property type="match status" value="1"/>
</dbReference>
<sequence>MNQFIKPIVVVTLILLLPRCRYILSSIVTIWVVSVLISRMALGMHWPQDLMMSTLISATLVMVMCYLTEKWRLINDYKYLDPK</sequence>
<reference evidence="3 4" key="1">
    <citation type="submission" date="2019-09" db="EMBL/GenBank/DDBJ databases">
        <title>Whole genome sequence of Photorhabdus heterorhabditis strain ETL (Enterobacteriales: Enterobacteriaceae) a bacterial symbiont of Heterorhabditis zealandica strain ETL (Rhabditida: Heterorhabditidae).</title>
        <authorList>
            <person name="Lulamba T.E."/>
            <person name="Serepa-Dlamini M.H."/>
        </authorList>
    </citation>
    <scope>NUCLEOTIDE SEQUENCE [LARGE SCALE GENOMIC DNA]</scope>
    <source>
        <strain evidence="3 4">ETL</strain>
    </source>
</reference>